<evidence type="ECO:0000313" key="2">
    <source>
        <dbReference type="Proteomes" id="UP000044602"/>
    </source>
</evidence>
<dbReference type="STRING" id="100787.A0A0G4LAS0"/>
<dbReference type="EMBL" id="CVQH01010191">
    <property type="protein sequence ID" value="CRK19029.1"/>
    <property type="molecule type" value="Genomic_DNA"/>
</dbReference>
<organism evidence="1 2">
    <name type="scientific">Verticillium longisporum</name>
    <name type="common">Verticillium dahliae var. longisporum</name>
    <dbReference type="NCBI Taxonomy" id="100787"/>
    <lineage>
        <taxon>Eukaryota</taxon>
        <taxon>Fungi</taxon>
        <taxon>Dikarya</taxon>
        <taxon>Ascomycota</taxon>
        <taxon>Pezizomycotina</taxon>
        <taxon>Sordariomycetes</taxon>
        <taxon>Hypocreomycetidae</taxon>
        <taxon>Glomerellales</taxon>
        <taxon>Plectosphaerellaceae</taxon>
        <taxon>Verticillium</taxon>
    </lineage>
</organism>
<dbReference type="Proteomes" id="UP000044602">
    <property type="component" value="Unassembled WGS sequence"/>
</dbReference>
<gene>
    <name evidence="1" type="ORF">BN1708_017713</name>
</gene>
<sequence length="50" mass="5450">MAALVQTYPQQTSTVTVLQARPTANNMLPSQAHANQQYMAGQQAQRNFSG</sequence>
<name>A0A0G4LAS0_VERLO</name>
<evidence type="ECO:0000313" key="1">
    <source>
        <dbReference type="EMBL" id="CRK19029.1"/>
    </source>
</evidence>
<reference evidence="1 2" key="1">
    <citation type="submission" date="2015-05" db="EMBL/GenBank/DDBJ databases">
        <authorList>
            <person name="Wang D.B."/>
            <person name="Wang M."/>
        </authorList>
    </citation>
    <scope>NUCLEOTIDE SEQUENCE [LARGE SCALE GENOMIC DNA]</scope>
    <source>
        <strain evidence="1">VL1</strain>
    </source>
</reference>
<proteinExistence type="predicted"/>
<feature type="non-terminal residue" evidence="1">
    <location>
        <position position="50"/>
    </location>
</feature>
<keyword evidence="2" id="KW-1185">Reference proteome</keyword>
<dbReference type="AlphaFoldDB" id="A0A0G4LAS0"/>
<accession>A0A0G4LAS0</accession>
<protein>
    <submittedName>
        <fullName evidence="1">Uncharacterized protein</fullName>
    </submittedName>
</protein>